<organism evidence="2 3">
    <name type="scientific">Desulforamulus hydrothermalis Lam5 = DSM 18033</name>
    <dbReference type="NCBI Taxonomy" id="1121428"/>
    <lineage>
        <taxon>Bacteria</taxon>
        <taxon>Bacillati</taxon>
        <taxon>Bacillota</taxon>
        <taxon>Clostridia</taxon>
        <taxon>Eubacteriales</taxon>
        <taxon>Peptococcaceae</taxon>
        <taxon>Desulforamulus</taxon>
    </lineage>
</organism>
<feature type="compositionally biased region" description="Polar residues" evidence="1">
    <location>
        <begin position="1"/>
        <end position="10"/>
    </location>
</feature>
<feature type="region of interest" description="Disordered" evidence="1">
    <location>
        <begin position="1"/>
        <end position="22"/>
    </location>
</feature>
<evidence type="ECO:0000313" key="2">
    <source>
        <dbReference type="EMBL" id="CCO07090.1"/>
    </source>
</evidence>
<comment type="caution">
    <text evidence="2">The sequence shown here is derived from an EMBL/GenBank/DDBJ whole genome shotgun (WGS) entry which is preliminary data.</text>
</comment>
<reference evidence="2 3" key="1">
    <citation type="journal article" date="2013" name="Genome Announc.">
        <title>Genome Sequence of the Sulfate-Reducing Bacterium Desulfotomaculum hydrothermale Lam5(T).</title>
        <authorList>
            <person name="Amin O."/>
            <person name="Fardeau M.L."/>
            <person name="Valette O."/>
            <person name="Hirschler-Rea A."/>
            <person name="Barbe V."/>
            <person name="Medigue C."/>
            <person name="Vacherie B."/>
            <person name="Ollivier B."/>
            <person name="Bertin P.N."/>
            <person name="Dolla A."/>
        </authorList>
    </citation>
    <scope>NUCLEOTIDE SEQUENCE [LARGE SCALE GENOMIC DNA]</scope>
    <source>
        <strain evidence="3">Lam5 / DSM 18033</strain>
    </source>
</reference>
<dbReference type="EMBL" id="CAOS01000003">
    <property type="protein sequence ID" value="CCO07090.1"/>
    <property type="molecule type" value="Genomic_DNA"/>
</dbReference>
<dbReference type="AlphaFoldDB" id="K8DX95"/>
<proteinExistence type="predicted"/>
<sequence length="136" mass="15236">MRSCKESGTGQERKKKLGHIHNPDREYQLLQKRLDHCIEGAPDSPVFIKILKMLFSSAEADLARQIPLRPSLLGKLAKKLGLPQDELSDKISQLAARGLVFDVEHKGQRYVALAPVVNRCLRAITLPGLRCMLPIM</sequence>
<dbReference type="STRING" id="1121428.DESHY_110034"/>
<name>K8DX95_9FIRM</name>
<protein>
    <submittedName>
        <fullName evidence="2">Uncharacterized protein</fullName>
    </submittedName>
</protein>
<dbReference type="eggNOG" id="COG1145">
    <property type="taxonomic scope" value="Bacteria"/>
</dbReference>
<accession>K8DX95</accession>
<evidence type="ECO:0000313" key="3">
    <source>
        <dbReference type="Proteomes" id="UP000009315"/>
    </source>
</evidence>
<keyword evidence="3" id="KW-1185">Reference proteome</keyword>
<dbReference type="Proteomes" id="UP000009315">
    <property type="component" value="Unassembled WGS sequence"/>
</dbReference>
<gene>
    <name evidence="2" type="ORF">DESHY_110034</name>
</gene>
<evidence type="ECO:0000256" key="1">
    <source>
        <dbReference type="SAM" id="MobiDB-lite"/>
    </source>
</evidence>